<evidence type="ECO:0008006" key="3">
    <source>
        <dbReference type="Google" id="ProtNLM"/>
    </source>
</evidence>
<proteinExistence type="predicted"/>
<keyword evidence="2" id="KW-1185">Reference proteome</keyword>
<reference evidence="1" key="1">
    <citation type="submission" date="2023-03" db="EMBL/GenBank/DDBJ databases">
        <title>Massive genome expansion in bonnet fungi (Mycena s.s.) driven by repeated elements and novel gene families across ecological guilds.</title>
        <authorList>
            <consortium name="Lawrence Berkeley National Laboratory"/>
            <person name="Harder C.B."/>
            <person name="Miyauchi S."/>
            <person name="Viragh M."/>
            <person name="Kuo A."/>
            <person name="Thoen E."/>
            <person name="Andreopoulos B."/>
            <person name="Lu D."/>
            <person name="Skrede I."/>
            <person name="Drula E."/>
            <person name="Henrissat B."/>
            <person name="Morin E."/>
            <person name="Kohler A."/>
            <person name="Barry K."/>
            <person name="LaButti K."/>
            <person name="Morin E."/>
            <person name="Salamov A."/>
            <person name="Lipzen A."/>
            <person name="Mereny Z."/>
            <person name="Hegedus B."/>
            <person name="Baldrian P."/>
            <person name="Stursova M."/>
            <person name="Weitz H."/>
            <person name="Taylor A."/>
            <person name="Grigoriev I.V."/>
            <person name="Nagy L.G."/>
            <person name="Martin F."/>
            <person name="Kauserud H."/>
        </authorList>
    </citation>
    <scope>NUCLEOTIDE SEQUENCE</scope>
    <source>
        <strain evidence="1">CBHHK002</strain>
    </source>
</reference>
<dbReference type="EMBL" id="JARIHO010000010">
    <property type="protein sequence ID" value="KAJ7354016.1"/>
    <property type="molecule type" value="Genomic_DNA"/>
</dbReference>
<dbReference type="AlphaFoldDB" id="A0AAD7EX19"/>
<name>A0AAD7EX19_9AGAR</name>
<evidence type="ECO:0000313" key="2">
    <source>
        <dbReference type="Proteomes" id="UP001218218"/>
    </source>
</evidence>
<organism evidence="1 2">
    <name type="scientific">Mycena albidolilacea</name>
    <dbReference type="NCBI Taxonomy" id="1033008"/>
    <lineage>
        <taxon>Eukaryota</taxon>
        <taxon>Fungi</taxon>
        <taxon>Dikarya</taxon>
        <taxon>Basidiomycota</taxon>
        <taxon>Agaricomycotina</taxon>
        <taxon>Agaricomycetes</taxon>
        <taxon>Agaricomycetidae</taxon>
        <taxon>Agaricales</taxon>
        <taxon>Marasmiineae</taxon>
        <taxon>Mycenaceae</taxon>
        <taxon>Mycena</taxon>
    </lineage>
</organism>
<gene>
    <name evidence="1" type="ORF">DFH08DRAFT_691821</name>
</gene>
<sequence>MSLRVPPELTDRIIDFLWDCQLDLCACSLVCRQWLPASRCHIFETIAICPDSRLLALMQFPQSVVANHTRTLNFRLWLPDEIDIAAVRILRHLPNALNLRTVIVGAVPPSPAQFPVVPLVEKLSLQHTKFASYNDFAEFLLKFTTLRELELGWISWEDFDYDVQCSRVTPMLENLSIQGFEEAPDILQWLSSADYGPQTRGLTLYIPNKTDTTSLNIISRFLHRLNDDLQYLRLDMFPSPYLQCMPYFLL</sequence>
<dbReference type="Proteomes" id="UP001218218">
    <property type="component" value="Unassembled WGS sequence"/>
</dbReference>
<protein>
    <recommendedName>
        <fullName evidence="3">F-box domain-containing protein</fullName>
    </recommendedName>
</protein>
<accession>A0AAD7EX19</accession>
<evidence type="ECO:0000313" key="1">
    <source>
        <dbReference type="EMBL" id="KAJ7354016.1"/>
    </source>
</evidence>
<comment type="caution">
    <text evidence="1">The sequence shown here is derived from an EMBL/GenBank/DDBJ whole genome shotgun (WGS) entry which is preliminary data.</text>
</comment>